<dbReference type="PANTHER" id="PTHR42928:SF5">
    <property type="entry name" value="BLR1237 PROTEIN"/>
    <property type="match status" value="1"/>
</dbReference>
<protein>
    <submittedName>
        <fullName evidence="3">Tripartite tricarboxylate transporter substrate binding protein</fullName>
    </submittedName>
</protein>
<keyword evidence="2" id="KW-0732">Signal</keyword>
<dbReference type="AlphaFoldDB" id="A0A3R7ED79"/>
<dbReference type="PANTHER" id="PTHR42928">
    <property type="entry name" value="TRICARBOXYLATE-BINDING PROTEIN"/>
    <property type="match status" value="1"/>
</dbReference>
<dbReference type="EMBL" id="NKDB02000003">
    <property type="protein sequence ID" value="RKJ95676.1"/>
    <property type="molecule type" value="Genomic_DNA"/>
</dbReference>
<dbReference type="CDD" id="cd13578">
    <property type="entry name" value="PBP2_Bug27"/>
    <property type="match status" value="1"/>
</dbReference>
<dbReference type="InterPro" id="IPR005064">
    <property type="entry name" value="BUG"/>
</dbReference>
<gene>
    <name evidence="3" type="ORF">CE154_017260</name>
</gene>
<organism evidence="3 4">
    <name type="scientific">Alicycliphilus denitrificans</name>
    <dbReference type="NCBI Taxonomy" id="179636"/>
    <lineage>
        <taxon>Bacteria</taxon>
        <taxon>Pseudomonadati</taxon>
        <taxon>Pseudomonadota</taxon>
        <taxon>Betaproteobacteria</taxon>
        <taxon>Burkholderiales</taxon>
        <taxon>Comamonadaceae</taxon>
        <taxon>Alicycliphilus</taxon>
    </lineage>
</organism>
<accession>A0A3R7ED79</accession>
<comment type="similarity">
    <text evidence="1">Belongs to the UPF0065 (bug) family.</text>
</comment>
<dbReference type="Gene3D" id="3.40.190.150">
    <property type="entry name" value="Bordetella uptake gene, domain 1"/>
    <property type="match status" value="1"/>
</dbReference>
<dbReference type="Proteomes" id="UP000216225">
    <property type="component" value="Unassembled WGS sequence"/>
</dbReference>
<dbReference type="Pfam" id="PF03401">
    <property type="entry name" value="TctC"/>
    <property type="match status" value="1"/>
</dbReference>
<name>A0A3R7ED79_9BURK</name>
<evidence type="ECO:0000313" key="4">
    <source>
        <dbReference type="Proteomes" id="UP000216225"/>
    </source>
</evidence>
<proteinExistence type="inferred from homology"/>
<evidence type="ECO:0000256" key="1">
    <source>
        <dbReference type="ARBA" id="ARBA00006987"/>
    </source>
</evidence>
<sequence length="330" mass="34580">MHFIPLLQGIPAIRPMLALSMAAASLASPALAAYPERPISLVVGFAAGGPTDTMARVIANEIGAELKQSVVVENKPGAGSNVAAQYVARAKPDGYTLLMVAVTSAINQTLYAKPGFNLQTDFEPVGIAGKIPSVLVVNPEIPVKSVKELVDHAKANPGKLTFGSSGNGTSVHIAGEMFKTAAKIDVIHVPYRGSAPAGTALVGGQISFLFDNVPTVWPFVESGRMRALAVTTRQRIDAAPNLPTMAESGFPDFDVSSWYGVIAPAKTPPEITQKLSEALQKALAKPELQTRMKGLGVVLESSTPASFGRFIQAEINRWGPIVKASGASAE</sequence>
<dbReference type="RefSeq" id="WP_094439788.1">
    <property type="nucleotide sequence ID" value="NZ_CP181370.1"/>
</dbReference>
<evidence type="ECO:0000313" key="3">
    <source>
        <dbReference type="EMBL" id="RKJ95676.1"/>
    </source>
</evidence>
<comment type="caution">
    <text evidence="3">The sequence shown here is derived from an EMBL/GenBank/DDBJ whole genome shotgun (WGS) entry which is preliminary data.</text>
</comment>
<dbReference type="InterPro" id="IPR042100">
    <property type="entry name" value="Bug_dom1"/>
</dbReference>
<feature type="chain" id="PRO_5018782811" evidence="2">
    <location>
        <begin position="33"/>
        <end position="330"/>
    </location>
</feature>
<feature type="signal peptide" evidence="2">
    <location>
        <begin position="1"/>
        <end position="32"/>
    </location>
</feature>
<dbReference type="PIRSF" id="PIRSF017082">
    <property type="entry name" value="YflP"/>
    <property type="match status" value="1"/>
</dbReference>
<reference evidence="3 4" key="1">
    <citation type="submission" date="2018-09" db="EMBL/GenBank/DDBJ databases">
        <title>Genome comparison of Alicycliphilus sp. BQ1, a polyurethanolytic bacterium, with its closest phylogenetic relatives Alicycliphilus denitrificans BC and K601, unable to attack polyurethane.</title>
        <authorList>
            <person name="Loza-Tavera H."/>
            <person name="Lozano L."/>
            <person name="Cevallos M."/>
            <person name="Maya-Lucas O."/>
            <person name="Garcia-Mena J."/>
            <person name="Hernandez J."/>
        </authorList>
    </citation>
    <scope>NUCLEOTIDE SEQUENCE [LARGE SCALE GENOMIC DNA]</scope>
    <source>
        <strain evidence="3 4">BQ1</strain>
    </source>
</reference>
<dbReference type="Gene3D" id="3.40.190.10">
    <property type="entry name" value="Periplasmic binding protein-like II"/>
    <property type="match status" value="1"/>
</dbReference>
<dbReference type="SUPFAM" id="SSF53850">
    <property type="entry name" value="Periplasmic binding protein-like II"/>
    <property type="match status" value="1"/>
</dbReference>
<evidence type="ECO:0000256" key="2">
    <source>
        <dbReference type="SAM" id="SignalP"/>
    </source>
</evidence>